<keyword evidence="3" id="KW-0337">GPI-anchor biosynthesis</keyword>
<evidence type="ECO:0000256" key="1">
    <source>
        <dbReference type="ARBA" id="ARBA00004687"/>
    </source>
</evidence>
<organism evidence="5 6">
    <name type="scientific">Theileria orientalis</name>
    <dbReference type="NCBI Taxonomy" id="68886"/>
    <lineage>
        <taxon>Eukaryota</taxon>
        <taxon>Sar</taxon>
        <taxon>Alveolata</taxon>
        <taxon>Apicomplexa</taxon>
        <taxon>Aconoidasida</taxon>
        <taxon>Piroplasmida</taxon>
        <taxon>Theileriidae</taxon>
        <taxon>Theileria</taxon>
    </lineage>
</organism>
<dbReference type="GO" id="GO:0006506">
    <property type="term" value="P:GPI anchor biosynthetic process"/>
    <property type="evidence" value="ECO:0007669"/>
    <property type="project" value="UniProtKB-KW"/>
</dbReference>
<dbReference type="GO" id="GO:0006508">
    <property type="term" value="P:proteolysis"/>
    <property type="evidence" value="ECO:0007669"/>
    <property type="project" value="InterPro"/>
</dbReference>
<evidence type="ECO:0000256" key="3">
    <source>
        <dbReference type="ARBA" id="ARBA00022502"/>
    </source>
</evidence>
<dbReference type="Proteomes" id="UP000244803">
    <property type="component" value="Chromosome 3"/>
</dbReference>
<reference evidence="5" key="1">
    <citation type="submission" date="2022-07" db="EMBL/GenBank/DDBJ databases">
        <title>Evaluation of T. orientalis genome assembly methods using nanopore sequencing and analysis of variation between genomes.</title>
        <authorList>
            <person name="Yam J."/>
            <person name="Micallef M.L."/>
            <person name="Liu M."/>
            <person name="Djordjevic S.P."/>
            <person name="Bogema D.R."/>
            <person name="Jenkins C."/>
        </authorList>
    </citation>
    <scope>NUCLEOTIDE SEQUENCE</scope>
    <source>
        <strain evidence="5">Fish Creek</strain>
    </source>
</reference>
<evidence type="ECO:0000256" key="4">
    <source>
        <dbReference type="ARBA" id="ARBA00022729"/>
    </source>
</evidence>
<dbReference type="InterPro" id="IPR001096">
    <property type="entry name" value="Peptidase_C13"/>
</dbReference>
<comment type="similarity">
    <text evidence="2">Belongs to the peptidase C13 family.</text>
</comment>
<dbReference type="EMBL" id="CP056066">
    <property type="protein sequence ID" value="UKJ88572.2"/>
    <property type="molecule type" value="Genomic_DNA"/>
</dbReference>
<proteinExistence type="inferred from homology"/>
<sequence>MNIKYLFELFYVITTGFFAVVAKPTLVRDNYFGLSTVIGPDTYGLLNQYKNLYTEGFEGMLSQEFDVSNYLTFSSKLHEVNTSVFSKYKQVSATFMSTSRFYYNYRHPGNVFAVLSQYVKHGQLSNKYLTPIMPETCVCHPINTAAGRIYLDSTVNLDHYSGKISEDASNNYYEDLLIKYNGHGLLKKHFRYIMTKRYPKNLPNSLKVLTNYSVEEDPEYTKFIYMTGHGGDSYLQFQAKDFISSLEMGQNFREMYIKEPKMKIFTLLDTCQASTMYNYVDKEIPLAWVASSVKGESSYSHNPNPYISISTCDKFTYVLRNYLNTVLSGILYGTDKASVSRLSLKQLLRNYERNSKKERVKYEVGKKLYENEEEVSRMEKIYLGQFIFNYRKIYMNSLKFGVRKNNKNRGTRMKNFKIKGVKYEEEVESTSLLQKAKEAILRIRYP</sequence>
<dbReference type="GO" id="GO:0042765">
    <property type="term" value="C:GPI-anchor transamidase complex"/>
    <property type="evidence" value="ECO:0007669"/>
    <property type="project" value="InterPro"/>
</dbReference>
<dbReference type="Gene3D" id="3.40.50.1460">
    <property type="match status" value="1"/>
</dbReference>
<comment type="pathway">
    <text evidence="1">Glycolipid biosynthesis; glycosylphosphatidylinositol-anchor biosynthesis.</text>
</comment>
<dbReference type="InterPro" id="IPR028361">
    <property type="entry name" value="GPI_transamidase"/>
</dbReference>
<accession>A0A976M533</accession>
<dbReference type="PANTHER" id="PTHR48067:SF1">
    <property type="entry name" value="GPI-ANCHOR TRANSAMIDASE"/>
    <property type="match status" value="1"/>
</dbReference>
<evidence type="ECO:0000313" key="5">
    <source>
        <dbReference type="EMBL" id="UKJ88572.2"/>
    </source>
</evidence>
<dbReference type="AlphaFoldDB" id="A0A976M533"/>
<dbReference type="GO" id="GO:0003923">
    <property type="term" value="F:GPI-anchor transamidase activity"/>
    <property type="evidence" value="ECO:0007669"/>
    <property type="project" value="InterPro"/>
</dbReference>
<protein>
    <submittedName>
        <fullName evidence="5">GPI anchor transamidase</fullName>
    </submittedName>
</protein>
<gene>
    <name evidence="5" type="ORF">MACJ_001816</name>
</gene>
<keyword evidence="4" id="KW-0732">Signal</keyword>
<name>A0A976M533_THEOR</name>
<dbReference type="PANTHER" id="PTHR48067">
    <property type="entry name" value="GPI-ANCHOR TRANSAMIDASE"/>
    <property type="match status" value="1"/>
</dbReference>
<dbReference type="OrthoDB" id="192611at2759"/>
<dbReference type="GO" id="GO:0016255">
    <property type="term" value="P:attachment of GPI anchor to protein"/>
    <property type="evidence" value="ECO:0007669"/>
    <property type="project" value="InterPro"/>
</dbReference>
<evidence type="ECO:0000313" key="6">
    <source>
        <dbReference type="Proteomes" id="UP000244803"/>
    </source>
</evidence>
<dbReference type="Pfam" id="PF01650">
    <property type="entry name" value="Peptidase_C13"/>
    <property type="match status" value="1"/>
</dbReference>
<evidence type="ECO:0000256" key="2">
    <source>
        <dbReference type="ARBA" id="ARBA00009941"/>
    </source>
</evidence>